<keyword evidence="2 3" id="KW-0040">ANK repeat</keyword>
<dbReference type="PANTHER" id="PTHR24166:SF48">
    <property type="entry name" value="PROTEIN VAPYRIN"/>
    <property type="match status" value="1"/>
</dbReference>
<organism evidence="4 5">
    <name type="scientific">Candidatus Akkermansia intestinigallinarum</name>
    <dbReference type="NCBI Taxonomy" id="2838431"/>
    <lineage>
        <taxon>Bacteria</taxon>
        <taxon>Pseudomonadati</taxon>
        <taxon>Verrucomicrobiota</taxon>
        <taxon>Verrucomicrobiia</taxon>
        <taxon>Verrucomicrobiales</taxon>
        <taxon>Akkermansiaceae</taxon>
        <taxon>Akkermansia</taxon>
    </lineage>
</organism>
<dbReference type="Pfam" id="PF12796">
    <property type="entry name" value="Ank_2"/>
    <property type="match status" value="3"/>
</dbReference>
<name>A0A9D2AHW8_9BACT</name>
<dbReference type="InterPro" id="IPR050889">
    <property type="entry name" value="Dendritic_Spine_Reg/Scaffold"/>
</dbReference>
<keyword evidence="1" id="KW-0677">Repeat</keyword>
<dbReference type="InterPro" id="IPR036770">
    <property type="entry name" value="Ankyrin_rpt-contain_sf"/>
</dbReference>
<dbReference type="Gene3D" id="1.25.40.20">
    <property type="entry name" value="Ankyrin repeat-containing domain"/>
    <property type="match status" value="4"/>
</dbReference>
<dbReference type="InterPro" id="IPR002110">
    <property type="entry name" value="Ankyrin_rpt"/>
</dbReference>
<dbReference type="PRINTS" id="PR01415">
    <property type="entry name" value="ANKYRIN"/>
</dbReference>
<dbReference type="AlphaFoldDB" id="A0A9D2AHW8"/>
<proteinExistence type="predicted"/>
<feature type="repeat" description="ANK" evidence="3">
    <location>
        <begin position="328"/>
        <end position="360"/>
    </location>
</feature>
<sequence length="386" mass="41277">MKHAKTLGIGLAVAVFSAAPLQARVSEQELAKQRLAAEGITSSSYADALFVAIRDGDDRRLALLLDAGCDPDMMLLGGWMPLHAACCLNNPRAVRALLDAGADCDAEFLTLTPLHYTAIMGNDVITLMLLSADADPDKKTSDGFTPLHLACANVDSELQKTEDDVREFTDAVLNGQSGRISVVQHLLTYRADPNAADKSMMTPLTVAAQGGQTEVIEILRVGGADASLRDDKGMTALHHAAAGGLYPALEDYRRNFKREEGYAALGRLLSRHHRDYPKAVQLLLNTGSDIHARSKRNCTPLHDAAIMNNVNVARVLINHGADVNAESDPGAPIHLAVLLNHTEMVDVLLAAGADLTVEDDEGRTPLEIAEQEGYQVIAAKLRAAGA</sequence>
<dbReference type="SUPFAM" id="SSF48403">
    <property type="entry name" value="Ankyrin repeat"/>
    <property type="match status" value="1"/>
</dbReference>
<reference evidence="4" key="2">
    <citation type="submission" date="2021-04" db="EMBL/GenBank/DDBJ databases">
        <authorList>
            <person name="Gilroy R."/>
        </authorList>
    </citation>
    <scope>NUCLEOTIDE SEQUENCE</scope>
    <source>
        <strain evidence="4">14975</strain>
    </source>
</reference>
<feature type="repeat" description="ANK" evidence="3">
    <location>
        <begin position="199"/>
        <end position="231"/>
    </location>
</feature>
<evidence type="ECO:0000313" key="4">
    <source>
        <dbReference type="EMBL" id="HIX19808.1"/>
    </source>
</evidence>
<dbReference type="PANTHER" id="PTHR24166">
    <property type="entry name" value="ROLLING PEBBLES, ISOFORM B"/>
    <property type="match status" value="1"/>
</dbReference>
<dbReference type="SMART" id="SM00248">
    <property type="entry name" value="ANK"/>
    <property type="match status" value="8"/>
</dbReference>
<gene>
    <name evidence="4" type="ORF">H9862_04300</name>
</gene>
<dbReference type="PROSITE" id="PS50297">
    <property type="entry name" value="ANK_REP_REGION"/>
    <property type="match status" value="4"/>
</dbReference>
<dbReference type="Proteomes" id="UP000823964">
    <property type="component" value="Unassembled WGS sequence"/>
</dbReference>
<dbReference type="Pfam" id="PF13857">
    <property type="entry name" value="Ank_5"/>
    <property type="match status" value="1"/>
</dbReference>
<reference evidence="4" key="1">
    <citation type="journal article" date="2021" name="PeerJ">
        <title>Extensive microbial diversity within the chicken gut microbiome revealed by metagenomics and culture.</title>
        <authorList>
            <person name="Gilroy R."/>
            <person name="Ravi A."/>
            <person name="Getino M."/>
            <person name="Pursley I."/>
            <person name="Horton D.L."/>
            <person name="Alikhan N.F."/>
            <person name="Baker D."/>
            <person name="Gharbi K."/>
            <person name="Hall N."/>
            <person name="Watson M."/>
            <person name="Adriaenssens E.M."/>
            <person name="Foster-Nyarko E."/>
            <person name="Jarju S."/>
            <person name="Secka A."/>
            <person name="Antonio M."/>
            <person name="Oren A."/>
            <person name="Chaudhuri R.R."/>
            <person name="La Ragione R."/>
            <person name="Hildebrand F."/>
            <person name="Pallen M.J."/>
        </authorList>
    </citation>
    <scope>NUCLEOTIDE SEQUENCE</scope>
    <source>
        <strain evidence="4">14975</strain>
    </source>
</reference>
<dbReference type="EMBL" id="DXFQ01000072">
    <property type="protein sequence ID" value="HIX19808.1"/>
    <property type="molecule type" value="Genomic_DNA"/>
</dbReference>
<dbReference type="PROSITE" id="PS50088">
    <property type="entry name" value="ANK_REPEAT"/>
    <property type="match status" value="4"/>
</dbReference>
<feature type="repeat" description="ANK" evidence="3">
    <location>
        <begin position="77"/>
        <end position="109"/>
    </location>
</feature>
<evidence type="ECO:0000256" key="3">
    <source>
        <dbReference type="PROSITE-ProRule" id="PRU00023"/>
    </source>
</evidence>
<protein>
    <submittedName>
        <fullName evidence="4">Ankyrin repeat domain-containing protein</fullName>
    </submittedName>
</protein>
<accession>A0A9D2AHW8</accession>
<evidence type="ECO:0000256" key="1">
    <source>
        <dbReference type="ARBA" id="ARBA00022737"/>
    </source>
</evidence>
<comment type="caution">
    <text evidence="4">The sequence shown here is derived from an EMBL/GenBank/DDBJ whole genome shotgun (WGS) entry which is preliminary data.</text>
</comment>
<feature type="repeat" description="ANK" evidence="3">
    <location>
        <begin position="296"/>
        <end position="328"/>
    </location>
</feature>
<evidence type="ECO:0000313" key="5">
    <source>
        <dbReference type="Proteomes" id="UP000823964"/>
    </source>
</evidence>
<evidence type="ECO:0000256" key="2">
    <source>
        <dbReference type="ARBA" id="ARBA00023043"/>
    </source>
</evidence>